<organism evidence="11 12">
    <name type="scientific">Bdellovibrio reynosensis</name>
    <dbReference type="NCBI Taxonomy" id="2835041"/>
    <lineage>
        <taxon>Bacteria</taxon>
        <taxon>Pseudomonadati</taxon>
        <taxon>Bdellovibrionota</taxon>
        <taxon>Bdellovibrionia</taxon>
        <taxon>Bdellovibrionales</taxon>
        <taxon>Pseudobdellovibrionaceae</taxon>
        <taxon>Bdellovibrio</taxon>
    </lineage>
</organism>
<evidence type="ECO:0000256" key="5">
    <source>
        <dbReference type="ARBA" id="ARBA00022741"/>
    </source>
</evidence>
<comment type="subcellular location">
    <subcellularLocation>
        <location evidence="8">Cytoplasm</location>
    </subcellularLocation>
</comment>
<dbReference type="Gene3D" id="3.30.60.20">
    <property type="match status" value="1"/>
</dbReference>
<dbReference type="Gene3D" id="3.40.50.300">
    <property type="entry name" value="P-loop containing nucleotide triphosphate hydrolases"/>
    <property type="match status" value="1"/>
</dbReference>
<keyword evidence="6 8" id="KW-0418">Kinase</keyword>
<feature type="binding site" evidence="8">
    <location>
        <begin position="91"/>
        <end position="94"/>
    </location>
    <ligand>
        <name>ATP</name>
        <dbReference type="ChEBI" id="CHEBI:30616"/>
    </ligand>
</feature>
<evidence type="ECO:0000256" key="3">
    <source>
        <dbReference type="ARBA" id="ARBA00022634"/>
    </source>
</evidence>
<feature type="binding site" evidence="8">
    <location>
        <position position="183"/>
    </location>
    <ligand>
        <name>Zn(2+)</name>
        <dbReference type="ChEBI" id="CHEBI:29105"/>
    </ligand>
</feature>
<evidence type="ECO:0000256" key="1">
    <source>
        <dbReference type="ARBA" id="ARBA00007587"/>
    </source>
</evidence>
<evidence type="ECO:0000256" key="7">
    <source>
        <dbReference type="ARBA" id="ARBA00022840"/>
    </source>
</evidence>
<evidence type="ECO:0000256" key="4">
    <source>
        <dbReference type="ARBA" id="ARBA00022679"/>
    </source>
</evidence>
<comment type="subunit">
    <text evidence="8">Homotetramer.</text>
</comment>
<dbReference type="Proteomes" id="UP000830116">
    <property type="component" value="Chromosome"/>
</dbReference>
<evidence type="ECO:0000256" key="6">
    <source>
        <dbReference type="ARBA" id="ARBA00022777"/>
    </source>
</evidence>
<dbReference type="HAMAP" id="MF_00124">
    <property type="entry name" value="Thymidine_kinase"/>
    <property type="match status" value="1"/>
</dbReference>
<dbReference type="PANTHER" id="PTHR11441:SF0">
    <property type="entry name" value="THYMIDINE KINASE, CYTOSOLIC"/>
    <property type="match status" value="1"/>
</dbReference>
<keyword evidence="3 8" id="KW-0237">DNA synthesis</keyword>
<feature type="binding site" evidence="8">
    <location>
        <position position="148"/>
    </location>
    <ligand>
        <name>Zn(2+)</name>
        <dbReference type="ChEBI" id="CHEBI:29105"/>
    </ligand>
</feature>
<dbReference type="SUPFAM" id="SSF57716">
    <property type="entry name" value="Glucocorticoid receptor-like (DNA-binding domain)"/>
    <property type="match status" value="1"/>
</dbReference>
<feature type="binding site" evidence="8">
    <location>
        <position position="180"/>
    </location>
    <ligand>
        <name>Zn(2+)</name>
        <dbReference type="ChEBI" id="CHEBI:29105"/>
    </ligand>
</feature>
<reference evidence="11" key="1">
    <citation type="submission" date="2022-03" db="EMBL/GenBank/DDBJ databases">
        <title>Genome Identification and Characterization of new species Bdellovibrio reynosense LBG001 sp. nov. from a Mexico soil sample.</title>
        <authorList>
            <person name="Camilli A."/>
            <person name="Ajao Y."/>
            <person name="Guo X."/>
        </authorList>
    </citation>
    <scope>NUCLEOTIDE SEQUENCE</scope>
    <source>
        <strain evidence="11">LBG001</strain>
    </source>
</reference>
<feature type="binding site" evidence="8">
    <location>
        <position position="151"/>
    </location>
    <ligand>
        <name>Zn(2+)</name>
        <dbReference type="ChEBI" id="CHEBI:29105"/>
    </ligand>
</feature>
<dbReference type="GO" id="GO:0004797">
    <property type="term" value="F:thymidine kinase activity"/>
    <property type="evidence" value="ECO:0007669"/>
    <property type="project" value="UniProtKB-EC"/>
</dbReference>
<dbReference type="PROSITE" id="PS00603">
    <property type="entry name" value="TK_CELLULAR_TYPE"/>
    <property type="match status" value="1"/>
</dbReference>
<evidence type="ECO:0000313" key="11">
    <source>
        <dbReference type="EMBL" id="UOF00845.1"/>
    </source>
</evidence>
<dbReference type="RefSeq" id="WP_243537019.1">
    <property type="nucleotide sequence ID" value="NZ_CP093442.1"/>
</dbReference>
<evidence type="ECO:0000256" key="2">
    <source>
        <dbReference type="ARBA" id="ARBA00012118"/>
    </source>
</evidence>
<keyword evidence="12" id="KW-1185">Reference proteome</keyword>
<dbReference type="InterPro" id="IPR001267">
    <property type="entry name" value="Thymidine_kinase"/>
</dbReference>
<keyword evidence="8" id="KW-0479">Metal-binding</keyword>
<proteinExistence type="inferred from homology"/>
<dbReference type="SUPFAM" id="SSF52540">
    <property type="entry name" value="P-loop containing nucleoside triphosphate hydrolases"/>
    <property type="match status" value="1"/>
</dbReference>
<accession>A0ABY4C7E2</accession>
<comment type="catalytic activity">
    <reaction evidence="8 9">
        <text>thymidine + ATP = dTMP + ADP + H(+)</text>
        <dbReference type="Rhea" id="RHEA:19129"/>
        <dbReference type="ChEBI" id="CHEBI:15378"/>
        <dbReference type="ChEBI" id="CHEBI:17748"/>
        <dbReference type="ChEBI" id="CHEBI:30616"/>
        <dbReference type="ChEBI" id="CHEBI:63528"/>
        <dbReference type="ChEBI" id="CHEBI:456216"/>
        <dbReference type="EC" id="2.7.1.21"/>
    </reaction>
</comment>
<dbReference type="InterPro" id="IPR020633">
    <property type="entry name" value="Thymidine_kinase_CS"/>
</dbReference>
<feature type="binding site" evidence="8">
    <location>
        <begin position="18"/>
        <end position="25"/>
    </location>
    <ligand>
        <name>ATP</name>
        <dbReference type="ChEBI" id="CHEBI:30616"/>
    </ligand>
</feature>
<dbReference type="Pfam" id="PF00265">
    <property type="entry name" value="TK"/>
    <property type="match status" value="1"/>
</dbReference>
<evidence type="ECO:0000313" key="12">
    <source>
        <dbReference type="Proteomes" id="UP000830116"/>
    </source>
</evidence>
<dbReference type="NCBIfam" id="NF003296">
    <property type="entry name" value="PRK04296.1-1"/>
    <property type="match status" value="1"/>
</dbReference>
<sequence length="205" mass="23181">MSEFSYVVPRGWIEVVVGSMFSGKTEELIRRLRRAEFARLQIQVFKPIIDKRYNEMAVTSHDLTTIDSLPIHDAEEIWNHLKPGTKVVGIDEGQFFSQNLVQVVQDLADRGIRVIIAGLDTDWQGKPFEPMPTLMAIAESVTKQHAVCVVCGAQASRTQRTSGGDGQVLVGTHDAYEARCRQHFKPEVDKPTEDWKLKREEVFSV</sequence>
<dbReference type="InterPro" id="IPR027417">
    <property type="entry name" value="P-loop_NTPase"/>
</dbReference>
<keyword evidence="5 8" id="KW-0547">Nucleotide-binding</keyword>
<dbReference type="EMBL" id="CP093442">
    <property type="protein sequence ID" value="UOF00845.1"/>
    <property type="molecule type" value="Genomic_DNA"/>
</dbReference>
<dbReference type="PANTHER" id="PTHR11441">
    <property type="entry name" value="THYMIDINE KINASE"/>
    <property type="match status" value="1"/>
</dbReference>
<gene>
    <name evidence="8" type="primary">tdk</name>
    <name evidence="11" type="ORF">MNR06_14180</name>
</gene>
<comment type="similarity">
    <text evidence="1 8 10">Belongs to the thymidine kinase family.</text>
</comment>
<keyword evidence="7 8" id="KW-0067">ATP-binding</keyword>
<dbReference type="PIRSF" id="PIRSF035805">
    <property type="entry name" value="TK_cell"/>
    <property type="match status" value="1"/>
</dbReference>
<dbReference type="EC" id="2.7.1.21" evidence="2 8"/>
<feature type="active site" description="Proton acceptor" evidence="8">
    <location>
        <position position="92"/>
    </location>
</feature>
<evidence type="ECO:0000256" key="8">
    <source>
        <dbReference type="HAMAP-Rule" id="MF_00124"/>
    </source>
</evidence>
<name>A0ABY4C7E2_9BACT</name>
<protein>
    <recommendedName>
        <fullName evidence="2 8">Thymidine kinase</fullName>
        <ecNumber evidence="2 8">2.7.1.21</ecNumber>
    </recommendedName>
</protein>
<keyword evidence="8" id="KW-0963">Cytoplasm</keyword>
<keyword evidence="8" id="KW-0862">Zinc</keyword>
<keyword evidence="4 8" id="KW-0808">Transferase</keyword>
<evidence type="ECO:0000256" key="9">
    <source>
        <dbReference type="RuleBase" id="RU000544"/>
    </source>
</evidence>
<evidence type="ECO:0000256" key="10">
    <source>
        <dbReference type="RuleBase" id="RU004165"/>
    </source>
</evidence>